<accession>A0A9E8LV29</accession>
<name>A0A9E8LV29_9BACI</name>
<evidence type="ECO:0000313" key="1">
    <source>
        <dbReference type="EMBL" id="WAA10011.1"/>
    </source>
</evidence>
<dbReference type="AlphaFoldDB" id="A0A9E8LV29"/>
<dbReference type="RefSeq" id="WP_275417793.1">
    <property type="nucleotide sequence ID" value="NZ_CP106878.1"/>
</dbReference>
<sequence>MRKQILYSFVLFLFLFFTAWMINENDKKQNVQPENPSKVLQINYEKEKELTKKNKQFEPREYVKLKTENSLSNEK</sequence>
<gene>
    <name evidence="1" type="ORF">OE104_01150</name>
</gene>
<dbReference type="KEGG" id="faf:OE104_01150"/>
<dbReference type="Proteomes" id="UP001164718">
    <property type="component" value="Chromosome"/>
</dbReference>
<organism evidence="1 2">
    <name type="scientific">Fervidibacillus albus</name>
    <dbReference type="NCBI Taxonomy" id="2980026"/>
    <lineage>
        <taxon>Bacteria</taxon>
        <taxon>Bacillati</taxon>
        <taxon>Bacillota</taxon>
        <taxon>Bacilli</taxon>
        <taxon>Bacillales</taxon>
        <taxon>Bacillaceae</taxon>
        <taxon>Fervidibacillus</taxon>
    </lineage>
</organism>
<evidence type="ECO:0000313" key="2">
    <source>
        <dbReference type="Proteomes" id="UP001164718"/>
    </source>
</evidence>
<proteinExistence type="predicted"/>
<reference evidence="1" key="1">
    <citation type="submission" date="2022-09" db="EMBL/GenBank/DDBJ databases">
        <title>Complete Genomes of Fervidibacillus albus and Fervidibacillus halotolerans isolated from tidal flat sediments.</title>
        <authorList>
            <person name="Kwon K.K."/>
            <person name="Yang S.-H."/>
            <person name="Park M.J."/>
            <person name="Oh H.-M."/>
        </authorList>
    </citation>
    <scope>NUCLEOTIDE SEQUENCE</scope>
    <source>
        <strain evidence="1">MEBiC13591</strain>
    </source>
</reference>
<protein>
    <submittedName>
        <fullName evidence="1">Uncharacterized protein</fullName>
    </submittedName>
</protein>
<keyword evidence="2" id="KW-1185">Reference proteome</keyword>
<dbReference type="EMBL" id="CP106878">
    <property type="protein sequence ID" value="WAA10011.1"/>
    <property type="molecule type" value="Genomic_DNA"/>
</dbReference>